<dbReference type="AlphaFoldDB" id="A0AAE3YQY5"/>
<keyword evidence="4" id="KW-1185">Reference proteome</keyword>
<name>A0AAE3YQY5_9ACTN</name>
<feature type="region of interest" description="Disordered" evidence="1">
    <location>
        <begin position="31"/>
        <end position="53"/>
    </location>
</feature>
<sequence length="53" mass="5404">MSDSEEKMGRRALFGRTTLLAAGAAVTLLGLTGCPGGEQDDDGDDDDGGDDDD</sequence>
<evidence type="ECO:0000256" key="2">
    <source>
        <dbReference type="SAM" id="Phobius"/>
    </source>
</evidence>
<keyword evidence="2" id="KW-1133">Transmembrane helix</keyword>
<evidence type="ECO:0000256" key="1">
    <source>
        <dbReference type="SAM" id="MobiDB-lite"/>
    </source>
</evidence>
<dbReference type="Proteomes" id="UP001183643">
    <property type="component" value="Unassembled WGS sequence"/>
</dbReference>
<dbReference type="PROSITE" id="PS51257">
    <property type="entry name" value="PROKAR_LIPOPROTEIN"/>
    <property type="match status" value="1"/>
</dbReference>
<dbReference type="EMBL" id="JAVDYB010000001">
    <property type="protein sequence ID" value="MDR7276813.1"/>
    <property type="molecule type" value="Genomic_DNA"/>
</dbReference>
<reference evidence="3" key="1">
    <citation type="submission" date="2023-07" db="EMBL/GenBank/DDBJ databases">
        <title>Sequencing the genomes of 1000 actinobacteria strains.</title>
        <authorList>
            <person name="Klenk H.-P."/>
        </authorList>
    </citation>
    <scope>NUCLEOTIDE SEQUENCE</scope>
    <source>
        <strain evidence="3">DSM 44707</strain>
    </source>
</reference>
<gene>
    <name evidence="3" type="ORF">J2S41_003591</name>
</gene>
<evidence type="ECO:0000313" key="3">
    <source>
        <dbReference type="EMBL" id="MDR7276813.1"/>
    </source>
</evidence>
<keyword evidence="2" id="KW-0812">Transmembrane</keyword>
<protein>
    <submittedName>
        <fullName evidence="3">Uncharacterized protein</fullName>
    </submittedName>
</protein>
<keyword evidence="2" id="KW-0472">Membrane</keyword>
<evidence type="ECO:0000313" key="4">
    <source>
        <dbReference type="Proteomes" id="UP001183643"/>
    </source>
</evidence>
<accession>A0AAE3YQY5</accession>
<feature type="transmembrane region" description="Helical" evidence="2">
    <location>
        <begin position="12"/>
        <end position="31"/>
    </location>
</feature>
<comment type="caution">
    <text evidence="3">The sequence shown here is derived from an EMBL/GenBank/DDBJ whole genome shotgun (WGS) entry which is preliminary data.</text>
</comment>
<dbReference type="RefSeq" id="WP_310369028.1">
    <property type="nucleotide sequence ID" value="NZ_JAVDYB010000001.1"/>
</dbReference>
<proteinExistence type="predicted"/>
<feature type="compositionally biased region" description="Acidic residues" evidence="1">
    <location>
        <begin position="38"/>
        <end position="53"/>
    </location>
</feature>
<organism evidence="3 4">
    <name type="scientific">Catenuloplanes atrovinosus</name>
    <dbReference type="NCBI Taxonomy" id="137266"/>
    <lineage>
        <taxon>Bacteria</taxon>
        <taxon>Bacillati</taxon>
        <taxon>Actinomycetota</taxon>
        <taxon>Actinomycetes</taxon>
        <taxon>Micromonosporales</taxon>
        <taxon>Micromonosporaceae</taxon>
        <taxon>Catenuloplanes</taxon>
    </lineage>
</organism>